<comment type="function">
    <text evidence="1">Mitochondrial intermembrane chaperone that participates in the import and insertion of some multi-pass transmembrane proteins into the mitochondrial inner membrane. Also required for the transfer of beta-barrel precursors from the TOM complex to the sorting and assembly machinery (SAM complex) of the outer membrane. Acts as a chaperone-like protein that protects the hydrophobic precursors from aggregation and guide them through the mitochondrial intermembrane space.</text>
</comment>
<dbReference type="GO" id="GO:0005743">
    <property type="term" value="C:mitochondrial inner membrane"/>
    <property type="evidence" value="ECO:0007669"/>
    <property type="project" value="UniProtKB-SubCell"/>
</dbReference>
<comment type="similarity">
    <text evidence="1">Belongs to the small Tim family.</text>
</comment>
<dbReference type="OrthoDB" id="344165at2759"/>
<proteinExistence type="inferred from homology"/>
<keyword evidence="1" id="KW-0496">Mitochondrion</keyword>
<comment type="domain">
    <text evidence="1">The twin CX3C motif contains 4 conserved Cys residues that form 2 disulfide bonds in the mitochondrial intermembrane space.</text>
</comment>
<evidence type="ECO:0000259" key="2">
    <source>
        <dbReference type="Pfam" id="PF02953"/>
    </source>
</evidence>
<keyword evidence="4" id="KW-1185">Reference proteome</keyword>
<keyword evidence="1" id="KW-1015">Disulfide bond</keyword>
<dbReference type="InterPro" id="IPR035427">
    <property type="entry name" value="Tim10-like_dom_sf"/>
</dbReference>
<dbReference type="Pfam" id="PF02953">
    <property type="entry name" value="zf-Tim10_DDP"/>
    <property type="match status" value="1"/>
</dbReference>
<keyword evidence="1" id="KW-0653">Protein transport</keyword>
<organism evidence="3 4">
    <name type="scientific">Eimeria necatrix</name>
    <dbReference type="NCBI Taxonomy" id="51315"/>
    <lineage>
        <taxon>Eukaryota</taxon>
        <taxon>Sar</taxon>
        <taxon>Alveolata</taxon>
        <taxon>Apicomplexa</taxon>
        <taxon>Conoidasida</taxon>
        <taxon>Coccidia</taxon>
        <taxon>Eucoccidiorida</taxon>
        <taxon>Eimeriorina</taxon>
        <taxon>Eimeriidae</taxon>
        <taxon>Eimeria</taxon>
    </lineage>
</organism>
<dbReference type="Gene3D" id="1.10.287.810">
    <property type="entry name" value="Mitochondrial import inner membrane translocase subunit tim13 like domains"/>
    <property type="match status" value="1"/>
</dbReference>
<name>U6MVE0_9EIME</name>
<comment type="subunit">
    <text evidence="1">Heterohexamer.</text>
</comment>
<dbReference type="Proteomes" id="UP000030754">
    <property type="component" value="Unassembled WGS sequence"/>
</dbReference>
<dbReference type="VEuPathDB" id="ToxoDB:ENH_00049710"/>
<accession>U6MVE0</accession>
<feature type="domain" description="Tim10-like" evidence="2">
    <location>
        <begin position="20"/>
        <end position="73"/>
    </location>
</feature>
<reference evidence="3" key="2">
    <citation type="submission" date="2013-10" db="EMBL/GenBank/DDBJ databases">
        <authorList>
            <person name="Aslett M."/>
        </authorList>
    </citation>
    <scope>NUCLEOTIDE SEQUENCE [LARGE SCALE GENOMIC DNA]</scope>
    <source>
        <strain evidence="3">Houghton</strain>
    </source>
</reference>
<evidence type="ECO:0000313" key="3">
    <source>
        <dbReference type="EMBL" id="CDJ68182.1"/>
    </source>
</evidence>
<keyword evidence="1" id="KW-0811">Translocation</keyword>
<protein>
    <recommendedName>
        <fullName evidence="1">Mitochondrial import inner membrane translocase subunit</fullName>
    </recommendedName>
</protein>
<dbReference type="EMBL" id="HG725512">
    <property type="protein sequence ID" value="CDJ68182.1"/>
    <property type="molecule type" value="Genomic_DNA"/>
</dbReference>
<evidence type="ECO:0000256" key="1">
    <source>
        <dbReference type="RuleBase" id="RU367043"/>
    </source>
</evidence>
<dbReference type="GO" id="GO:0015031">
    <property type="term" value="P:protein transport"/>
    <property type="evidence" value="ECO:0007669"/>
    <property type="project" value="UniProtKB-KW"/>
</dbReference>
<gene>
    <name evidence="3" type="ORF">ENH_00049710</name>
</gene>
<sequence length="103" mass="11067">MTDDEQQQQQQLAALQLGLQQALEAQSMLASLTSRCFTKCVDKPGRSLSSSQQQCIWQCAQRWNEVQHFVGMRSRALLQQQGAGGILGAAGSGGNLSGDSLLS</sequence>
<keyword evidence="1" id="KW-0813">Transport</keyword>
<reference evidence="3" key="1">
    <citation type="submission" date="2013-10" db="EMBL/GenBank/DDBJ databases">
        <title>Genomic analysis of the causative agents of coccidiosis in chickens.</title>
        <authorList>
            <person name="Reid A.J."/>
            <person name="Blake D."/>
            <person name="Billington K."/>
            <person name="Browne H."/>
            <person name="Dunn M."/>
            <person name="Hung S."/>
            <person name="Kawahara F."/>
            <person name="Miranda-Saavedra D."/>
            <person name="Mourier T."/>
            <person name="Nagra H."/>
            <person name="Otto T.D."/>
            <person name="Rawlings N."/>
            <person name="Sanchez A."/>
            <person name="Sanders M."/>
            <person name="Subramaniam C."/>
            <person name="Tay Y."/>
            <person name="Dear P."/>
            <person name="Doerig C."/>
            <person name="Gruber A."/>
            <person name="Parkinson J."/>
            <person name="Shirley M."/>
            <person name="Wan K.L."/>
            <person name="Berriman M."/>
            <person name="Tomley F."/>
            <person name="Pain A."/>
        </authorList>
    </citation>
    <scope>NUCLEOTIDE SEQUENCE [LARGE SCALE GENOMIC DNA]</scope>
    <source>
        <strain evidence="3">Houghton</strain>
    </source>
</reference>
<keyword evidence="1" id="KW-0143">Chaperone</keyword>
<dbReference type="RefSeq" id="XP_013436649.1">
    <property type="nucleotide sequence ID" value="XM_013581195.1"/>
</dbReference>
<dbReference type="SUPFAM" id="SSF144122">
    <property type="entry name" value="Tim10-like"/>
    <property type="match status" value="1"/>
</dbReference>
<dbReference type="InterPro" id="IPR004217">
    <property type="entry name" value="Tim10-like"/>
</dbReference>
<dbReference type="AlphaFoldDB" id="U6MVE0"/>
<dbReference type="GeneID" id="25475120"/>
<keyword evidence="1" id="KW-0472">Membrane</keyword>
<keyword evidence="1" id="KW-0999">Mitochondrion inner membrane</keyword>
<evidence type="ECO:0000313" key="4">
    <source>
        <dbReference type="Proteomes" id="UP000030754"/>
    </source>
</evidence>
<comment type="subcellular location">
    <subcellularLocation>
        <location evidence="1">Mitochondrion inner membrane</location>
        <topology evidence="1">Peripheral membrane protein</topology>
        <orientation evidence="1">Intermembrane side</orientation>
    </subcellularLocation>
</comment>